<evidence type="ECO:0000313" key="2">
    <source>
        <dbReference type="EMBL" id="GBF89520.1"/>
    </source>
</evidence>
<organism evidence="2 3">
    <name type="scientific">Raphidocelis subcapitata</name>
    <dbReference type="NCBI Taxonomy" id="307507"/>
    <lineage>
        <taxon>Eukaryota</taxon>
        <taxon>Viridiplantae</taxon>
        <taxon>Chlorophyta</taxon>
        <taxon>core chlorophytes</taxon>
        <taxon>Chlorophyceae</taxon>
        <taxon>CS clade</taxon>
        <taxon>Sphaeropleales</taxon>
        <taxon>Selenastraceae</taxon>
        <taxon>Raphidocelis</taxon>
    </lineage>
</organism>
<accession>A0A2V0NVC7</accession>
<proteinExistence type="predicted"/>
<feature type="compositionally biased region" description="Low complexity" evidence="1">
    <location>
        <begin position="90"/>
        <end position="100"/>
    </location>
</feature>
<feature type="compositionally biased region" description="Basic residues" evidence="1">
    <location>
        <begin position="1"/>
        <end position="17"/>
    </location>
</feature>
<evidence type="ECO:0000313" key="3">
    <source>
        <dbReference type="Proteomes" id="UP000247498"/>
    </source>
</evidence>
<dbReference type="EMBL" id="BDRX01000010">
    <property type="protein sequence ID" value="GBF89520.1"/>
    <property type="molecule type" value="Genomic_DNA"/>
</dbReference>
<dbReference type="InParanoid" id="A0A2V0NVC7"/>
<feature type="compositionally biased region" description="Low complexity" evidence="1">
    <location>
        <begin position="18"/>
        <end position="27"/>
    </location>
</feature>
<dbReference type="AlphaFoldDB" id="A0A2V0NVC7"/>
<keyword evidence="3" id="KW-1185">Reference proteome</keyword>
<feature type="region of interest" description="Disordered" evidence="1">
    <location>
        <begin position="178"/>
        <end position="226"/>
    </location>
</feature>
<dbReference type="Proteomes" id="UP000247498">
    <property type="component" value="Unassembled WGS sequence"/>
</dbReference>
<gene>
    <name evidence="2" type="ORF">Rsub_02092</name>
</gene>
<protein>
    <submittedName>
        <fullName evidence="2">Uncharacterized protein</fullName>
    </submittedName>
</protein>
<reference evidence="2 3" key="1">
    <citation type="journal article" date="2018" name="Sci. Rep.">
        <title>Raphidocelis subcapitata (=Pseudokirchneriella subcapitata) provides an insight into genome evolution and environmental adaptations in the Sphaeropleales.</title>
        <authorList>
            <person name="Suzuki S."/>
            <person name="Yamaguchi H."/>
            <person name="Nakajima N."/>
            <person name="Kawachi M."/>
        </authorList>
    </citation>
    <scope>NUCLEOTIDE SEQUENCE [LARGE SCALE GENOMIC DNA]</scope>
    <source>
        <strain evidence="2 3">NIES-35</strain>
    </source>
</reference>
<evidence type="ECO:0000256" key="1">
    <source>
        <dbReference type="SAM" id="MobiDB-lite"/>
    </source>
</evidence>
<feature type="region of interest" description="Disordered" evidence="1">
    <location>
        <begin position="1"/>
        <end position="100"/>
    </location>
</feature>
<feature type="compositionally biased region" description="Low complexity" evidence="1">
    <location>
        <begin position="209"/>
        <end position="220"/>
    </location>
</feature>
<feature type="compositionally biased region" description="Gly residues" evidence="1">
    <location>
        <begin position="317"/>
        <end position="329"/>
    </location>
</feature>
<feature type="region of interest" description="Disordered" evidence="1">
    <location>
        <begin position="294"/>
        <end position="396"/>
    </location>
</feature>
<name>A0A2V0NVC7_9CHLO</name>
<feature type="compositionally biased region" description="Gly residues" evidence="1">
    <location>
        <begin position="351"/>
        <end position="371"/>
    </location>
</feature>
<comment type="caution">
    <text evidence="2">The sequence shown here is derived from an EMBL/GenBank/DDBJ whole genome shotgun (WGS) entry which is preliminary data.</text>
</comment>
<sequence length="410" mass="42267">MRHRAGRQRSHHRRGVRQVRGGAREGVAAGGGDGGGDDLFPHGLPGGAHPGVQRPRRRLAAGAGPQDPGGGHPRRPHALQGAPPRRRGPRAAAVRPGAQEAAAQVRVPGAAAPHCAAAHHGEQGVRGRRAGVRPLPALQPPRQLLPRLRRRRRPPLRDRAAAARLRHRRRRRQIRQPLGAAAAAGRVGAGRGRPHRRQGRLRPVPPQRRPQQAGAAGAVPRGRHGHLAAAGRAAAGGGGGAAVRHHNGGRRGAAAIHVQRGHGLFPAPGDAPAPGVPTAVGARPHGLPLSILPGAQRHRRRPLQPVPLHAGREAKGGRGGAGAHAGGGAEKARGHAQQDTVEGAPRRAAVAGGGGAPRRRGGGGGSCGGAWRGRRGPPTLWGRSHRGGAGPARGGLAAWGGRRHGWRWFL</sequence>